<dbReference type="InterPro" id="IPR016039">
    <property type="entry name" value="Thiolase-like"/>
</dbReference>
<dbReference type="SUPFAM" id="SSF52151">
    <property type="entry name" value="FabD/lysophospholipase-like"/>
    <property type="match status" value="1"/>
</dbReference>
<evidence type="ECO:0000259" key="7">
    <source>
        <dbReference type="PROSITE" id="PS50075"/>
    </source>
</evidence>
<evidence type="ECO:0000256" key="4">
    <source>
        <dbReference type="ARBA" id="ARBA00023194"/>
    </source>
</evidence>
<dbReference type="CDD" id="cd00833">
    <property type="entry name" value="PKS"/>
    <property type="match status" value="1"/>
</dbReference>
<dbReference type="InterPro" id="IPR032821">
    <property type="entry name" value="PKS_assoc"/>
</dbReference>
<dbReference type="InterPro" id="IPR018201">
    <property type="entry name" value="Ketoacyl_synth_AS"/>
</dbReference>
<dbReference type="GO" id="GO:0017000">
    <property type="term" value="P:antibiotic biosynthetic process"/>
    <property type="evidence" value="ECO:0007669"/>
    <property type="project" value="UniProtKB-KW"/>
</dbReference>
<feature type="compositionally biased region" description="Low complexity" evidence="6">
    <location>
        <begin position="892"/>
        <end position="913"/>
    </location>
</feature>
<dbReference type="GO" id="GO:0031177">
    <property type="term" value="F:phosphopantetheine binding"/>
    <property type="evidence" value="ECO:0007669"/>
    <property type="project" value="InterPro"/>
</dbReference>
<dbReference type="InterPro" id="IPR036736">
    <property type="entry name" value="ACP-like_sf"/>
</dbReference>
<dbReference type="AlphaFoldDB" id="A0A7W9QEV3"/>
<reference evidence="9 10" key="1">
    <citation type="submission" date="2020-08" db="EMBL/GenBank/DDBJ databases">
        <title>Genomic Encyclopedia of Type Strains, Phase III (KMG-III): the genomes of soil and plant-associated and newly described type strains.</title>
        <authorList>
            <person name="Whitman W."/>
        </authorList>
    </citation>
    <scope>NUCLEOTIDE SEQUENCE [LARGE SCALE GENOMIC DNA]</scope>
    <source>
        <strain evidence="9 10">CECT 8305</strain>
    </source>
</reference>
<dbReference type="Pfam" id="PF16197">
    <property type="entry name" value="KAsynt_C_assoc"/>
    <property type="match status" value="1"/>
</dbReference>
<dbReference type="InterPro" id="IPR016036">
    <property type="entry name" value="Malonyl_transacylase_ACP-bd"/>
</dbReference>
<evidence type="ECO:0000313" key="9">
    <source>
        <dbReference type="EMBL" id="MBB5938996.1"/>
    </source>
</evidence>
<gene>
    <name evidence="9" type="ORF">FHS42_006088</name>
</gene>
<feature type="region of interest" description="Disordered" evidence="6">
    <location>
        <begin position="892"/>
        <end position="915"/>
    </location>
</feature>
<dbReference type="PROSITE" id="PS52004">
    <property type="entry name" value="KS3_2"/>
    <property type="match status" value="1"/>
</dbReference>
<keyword evidence="4" id="KW-0045">Antibiotic biosynthesis</keyword>
<evidence type="ECO:0000313" key="10">
    <source>
        <dbReference type="Proteomes" id="UP000588098"/>
    </source>
</evidence>
<dbReference type="InterPro" id="IPR014030">
    <property type="entry name" value="Ketoacyl_synth_N"/>
</dbReference>
<dbReference type="GO" id="GO:0004315">
    <property type="term" value="F:3-oxoacyl-[acyl-carrier-protein] synthase activity"/>
    <property type="evidence" value="ECO:0007669"/>
    <property type="project" value="InterPro"/>
</dbReference>
<evidence type="ECO:0000256" key="2">
    <source>
        <dbReference type="ARBA" id="ARBA00022553"/>
    </source>
</evidence>
<dbReference type="Proteomes" id="UP000588098">
    <property type="component" value="Unassembled WGS sequence"/>
</dbReference>
<dbReference type="Gene3D" id="3.40.366.10">
    <property type="entry name" value="Malonyl-Coenzyme A Acyl Carrier Protein, domain 2"/>
    <property type="match status" value="1"/>
</dbReference>
<proteinExistence type="predicted"/>
<dbReference type="Gene3D" id="3.40.47.10">
    <property type="match status" value="1"/>
</dbReference>
<dbReference type="Pfam" id="PF00698">
    <property type="entry name" value="Acyl_transf_1"/>
    <property type="match status" value="1"/>
</dbReference>
<dbReference type="Gene3D" id="1.10.1200.10">
    <property type="entry name" value="ACP-like"/>
    <property type="match status" value="1"/>
</dbReference>
<dbReference type="InterPro" id="IPR014043">
    <property type="entry name" value="Acyl_transferase_dom"/>
</dbReference>
<feature type="domain" description="Ketosynthase family 3 (KS3)" evidence="8">
    <location>
        <begin position="5"/>
        <end position="415"/>
    </location>
</feature>
<evidence type="ECO:0000256" key="3">
    <source>
        <dbReference type="ARBA" id="ARBA00022679"/>
    </source>
</evidence>
<dbReference type="InterPro" id="IPR001227">
    <property type="entry name" value="Ac_transferase_dom_sf"/>
</dbReference>
<protein>
    <submittedName>
        <fullName evidence="9">Acyl transferase domain-containing protein</fullName>
    </submittedName>
</protein>
<keyword evidence="3 9" id="KW-0808">Transferase</keyword>
<dbReference type="SMART" id="SM00823">
    <property type="entry name" value="PKS_PP"/>
    <property type="match status" value="1"/>
</dbReference>
<evidence type="ECO:0000256" key="6">
    <source>
        <dbReference type="SAM" id="MobiDB-lite"/>
    </source>
</evidence>
<dbReference type="PROSITE" id="PS00606">
    <property type="entry name" value="KS3_1"/>
    <property type="match status" value="1"/>
</dbReference>
<dbReference type="SUPFAM" id="SSF55048">
    <property type="entry name" value="Probable ACP-binding domain of malonyl-CoA ACP transacylase"/>
    <property type="match status" value="1"/>
</dbReference>
<organism evidence="9 10">
    <name type="scientific">Streptomyces zagrosensis</name>
    <dbReference type="NCBI Taxonomy" id="1042984"/>
    <lineage>
        <taxon>Bacteria</taxon>
        <taxon>Bacillati</taxon>
        <taxon>Actinomycetota</taxon>
        <taxon>Actinomycetes</taxon>
        <taxon>Kitasatosporales</taxon>
        <taxon>Streptomycetaceae</taxon>
        <taxon>Streptomyces</taxon>
    </lineage>
</organism>
<dbReference type="SMART" id="SM00825">
    <property type="entry name" value="PKS_KS"/>
    <property type="match status" value="1"/>
</dbReference>
<keyword evidence="10" id="KW-1185">Reference proteome</keyword>
<accession>A0A7W9QEV3</accession>
<comment type="caution">
    <text evidence="9">The sequence shown here is derived from an EMBL/GenBank/DDBJ whole genome shotgun (WGS) entry which is preliminary data.</text>
</comment>
<evidence type="ECO:0000256" key="5">
    <source>
        <dbReference type="ARBA" id="ARBA00023315"/>
    </source>
</evidence>
<dbReference type="Gene3D" id="3.30.70.250">
    <property type="entry name" value="Malonyl-CoA ACP transacylase, ACP-binding"/>
    <property type="match status" value="1"/>
</dbReference>
<evidence type="ECO:0000256" key="1">
    <source>
        <dbReference type="ARBA" id="ARBA00022450"/>
    </source>
</evidence>
<dbReference type="PANTHER" id="PTHR43775:SF37">
    <property type="entry name" value="SI:DKEY-61P9.11"/>
    <property type="match status" value="1"/>
</dbReference>
<dbReference type="InterPro" id="IPR006162">
    <property type="entry name" value="Ppantetheine_attach_site"/>
</dbReference>
<dbReference type="InterPro" id="IPR020841">
    <property type="entry name" value="PKS_Beta-ketoAc_synthase_dom"/>
</dbReference>
<dbReference type="InterPro" id="IPR020806">
    <property type="entry name" value="PKS_PP-bd"/>
</dbReference>
<dbReference type="InterPro" id="IPR014031">
    <property type="entry name" value="Ketoacyl_synth_C"/>
</dbReference>
<dbReference type="InterPro" id="IPR016035">
    <property type="entry name" value="Acyl_Trfase/lysoPLipase"/>
</dbReference>
<dbReference type="InterPro" id="IPR009081">
    <property type="entry name" value="PP-bd_ACP"/>
</dbReference>
<dbReference type="Pfam" id="PF00109">
    <property type="entry name" value="ketoacyl-synt"/>
    <property type="match status" value="1"/>
</dbReference>
<sequence length="1014" mass="106771">MSADDLAVAIVGMAVRLPGSDDIDQYWDGLRAGTTWITRRGPVSGAYVPAYGALAAAGHFDPDRFGISEAEALLIDPQQRLLLETVDEALAAAHLDPARTGPVSVYAGVGRNDYERWVAHALAGRPGVDEMALEITNGRDYAATRVAYRLGLTGTALTVQSACSTSLVAVHLACQDLLTYGCDAAIAGTAAVRVPTPRGYAAPSGGIGSPDGVCRPFDRGANGTVPGDGAGAVVLKRLADARADGDDIWAVVRGSAVNNDGAAKSGFANVSSAAQRDVVRAALQVAGLAPEQIDYVEAHGSGTLLGDAAEWAALAEVFAPAGHRLRVGAVKANVGHLREAAGLAGLAKAVLCLRHRQWVPTPHFEALPADLARRSSTLTPLNRGREWTARPDGVRRAGVSAFGLGGTNCHLVLEAAPSTECAPAPVREQLLLLSSHREETLEKDADALGRAVAAVPPDHLADLALTTQVGRRRLSRRRFAVVHDPAAPQAAFGSDRTRGQSATAPAHPPQVGFLLPGIGSHYPRMGAGLAATEPLFARRLAPLLDIADELTGGAVGVQFAGTGAAPPAPAHPGVDRVDLRALLRRRTPVGPDHRRLREVHLGLFCFEHALAATLMDLGIRPAVLVGHSLGEWVGSALAGVIGVEDAMAAVARRADLVTLAGPGAMLAVLASAAQVAHLATDGVWLAADNGPMHCVFSGRPERVDALADTLRREGFSVLPVDTSHPFHTPQLEEAARRLGDDLRGVDLRAPSIPLASSVLGRWLDEQVIDPEYWRRHLVSTVRFRDAAALALSRVRVLIEVGPGTARPWVLQADPDAVVVRTVRQSYEQVTDRQTLLEALGRLWLQGVETRWTALHGPGRAKHALPRPQLNRRRFLPDTAPPATDLALAAPETAPLPTGAAPGAAPPADSGPGPHRASAIAGTLEEHLREQWRALLGLREVHPDDHFFHLGGDSLMGVHLISSLQRLTGRSVPSPVVFASARFAGMVREVARWLSEDDATTTPGAPLTEGGEARV</sequence>
<dbReference type="Pfam" id="PF02801">
    <property type="entry name" value="Ketoacyl-synt_C"/>
    <property type="match status" value="1"/>
</dbReference>
<dbReference type="Gene3D" id="3.30.70.3290">
    <property type="match status" value="1"/>
</dbReference>
<dbReference type="GO" id="GO:0004312">
    <property type="term" value="F:fatty acid synthase activity"/>
    <property type="evidence" value="ECO:0007669"/>
    <property type="project" value="TreeGrafter"/>
</dbReference>
<dbReference type="PROSITE" id="PS00012">
    <property type="entry name" value="PHOSPHOPANTETHEINE"/>
    <property type="match status" value="1"/>
</dbReference>
<feature type="domain" description="Carrier" evidence="7">
    <location>
        <begin position="918"/>
        <end position="993"/>
    </location>
</feature>
<dbReference type="GO" id="GO:0006633">
    <property type="term" value="P:fatty acid biosynthetic process"/>
    <property type="evidence" value="ECO:0007669"/>
    <property type="project" value="InterPro"/>
</dbReference>
<dbReference type="PANTHER" id="PTHR43775">
    <property type="entry name" value="FATTY ACID SYNTHASE"/>
    <property type="match status" value="1"/>
</dbReference>
<dbReference type="RefSeq" id="WP_184577366.1">
    <property type="nucleotide sequence ID" value="NZ_JACHJL010000020.1"/>
</dbReference>
<dbReference type="SUPFAM" id="SSF47336">
    <property type="entry name" value="ACP-like"/>
    <property type="match status" value="1"/>
</dbReference>
<dbReference type="SMART" id="SM00827">
    <property type="entry name" value="PKS_AT"/>
    <property type="match status" value="1"/>
</dbReference>
<dbReference type="InterPro" id="IPR050091">
    <property type="entry name" value="PKS_NRPS_Biosynth_Enz"/>
</dbReference>
<name>A0A7W9QEV3_9ACTN</name>
<keyword evidence="2" id="KW-0597">Phosphoprotein</keyword>
<dbReference type="PROSITE" id="PS50075">
    <property type="entry name" value="CARRIER"/>
    <property type="match status" value="1"/>
</dbReference>
<dbReference type="EMBL" id="JACHJL010000020">
    <property type="protein sequence ID" value="MBB5938996.1"/>
    <property type="molecule type" value="Genomic_DNA"/>
</dbReference>
<dbReference type="Pfam" id="PF00550">
    <property type="entry name" value="PP-binding"/>
    <property type="match status" value="1"/>
</dbReference>
<evidence type="ECO:0000259" key="8">
    <source>
        <dbReference type="PROSITE" id="PS52004"/>
    </source>
</evidence>
<keyword evidence="1" id="KW-0596">Phosphopantetheine</keyword>
<dbReference type="SUPFAM" id="SSF53901">
    <property type="entry name" value="Thiolase-like"/>
    <property type="match status" value="1"/>
</dbReference>
<feature type="region of interest" description="Disordered" evidence="6">
    <location>
        <begin position="994"/>
        <end position="1014"/>
    </location>
</feature>
<keyword evidence="5" id="KW-0012">Acyltransferase</keyword>